<name>A0ABV8FR78_9ACTN</name>
<dbReference type="RefSeq" id="WP_378533971.1">
    <property type="nucleotide sequence ID" value="NZ_JBHSBH010000009.1"/>
</dbReference>
<evidence type="ECO:0000256" key="1">
    <source>
        <dbReference type="SAM" id="MobiDB-lite"/>
    </source>
</evidence>
<comment type="caution">
    <text evidence="2">The sequence shown here is derived from an EMBL/GenBank/DDBJ whole genome shotgun (WGS) entry which is preliminary data.</text>
</comment>
<gene>
    <name evidence="2" type="ORF">ACFOVU_14890</name>
</gene>
<reference evidence="3" key="1">
    <citation type="journal article" date="2019" name="Int. J. Syst. Evol. Microbiol.">
        <title>The Global Catalogue of Microorganisms (GCM) 10K type strain sequencing project: providing services to taxonomists for standard genome sequencing and annotation.</title>
        <authorList>
            <consortium name="The Broad Institute Genomics Platform"/>
            <consortium name="The Broad Institute Genome Sequencing Center for Infectious Disease"/>
            <person name="Wu L."/>
            <person name="Ma J."/>
        </authorList>
    </citation>
    <scope>NUCLEOTIDE SEQUENCE [LARGE SCALE GENOMIC DNA]</scope>
    <source>
        <strain evidence="3">TBRC 1826</strain>
    </source>
</reference>
<evidence type="ECO:0000313" key="3">
    <source>
        <dbReference type="Proteomes" id="UP001595847"/>
    </source>
</evidence>
<evidence type="ECO:0000313" key="2">
    <source>
        <dbReference type="EMBL" id="MFC3997218.1"/>
    </source>
</evidence>
<keyword evidence="3" id="KW-1185">Reference proteome</keyword>
<dbReference type="EMBL" id="JBHSBH010000009">
    <property type="protein sequence ID" value="MFC3997218.1"/>
    <property type="molecule type" value="Genomic_DNA"/>
</dbReference>
<sequence length="95" mass="9680">MIGNITELDPIQRSGLLFAMSRGTVGGRVVSSGLRPGAGVVPQTKAPVGSGHGTDYAQAWSMPKADAGHTEVQLDSETPRPKGGAVGKCPRSVPA</sequence>
<feature type="region of interest" description="Disordered" evidence="1">
    <location>
        <begin position="34"/>
        <end position="95"/>
    </location>
</feature>
<organism evidence="2 3">
    <name type="scientific">Nocardiopsis sediminis</name>
    <dbReference type="NCBI Taxonomy" id="1778267"/>
    <lineage>
        <taxon>Bacteria</taxon>
        <taxon>Bacillati</taxon>
        <taxon>Actinomycetota</taxon>
        <taxon>Actinomycetes</taxon>
        <taxon>Streptosporangiales</taxon>
        <taxon>Nocardiopsidaceae</taxon>
        <taxon>Nocardiopsis</taxon>
    </lineage>
</organism>
<dbReference type="Proteomes" id="UP001595847">
    <property type="component" value="Unassembled WGS sequence"/>
</dbReference>
<proteinExistence type="predicted"/>
<accession>A0ABV8FR78</accession>
<protein>
    <submittedName>
        <fullName evidence="2">Uncharacterized protein</fullName>
    </submittedName>
</protein>